<feature type="compositionally biased region" description="Basic and acidic residues" evidence="1">
    <location>
        <begin position="384"/>
        <end position="403"/>
    </location>
</feature>
<dbReference type="Gene3D" id="3.40.50.150">
    <property type="entry name" value="Vaccinia Virus protein VP39"/>
    <property type="match status" value="1"/>
</dbReference>
<evidence type="ECO:0000313" key="4">
    <source>
        <dbReference type="Proteomes" id="UP000261222"/>
    </source>
</evidence>
<evidence type="ECO:0000259" key="2">
    <source>
        <dbReference type="SMART" id="SM00487"/>
    </source>
</evidence>
<keyword evidence="3" id="KW-0808">Transferase</keyword>
<proteinExistence type="predicted"/>
<dbReference type="InterPro" id="IPR027417">
    <property type="entry name" value="P-loop_NTPase"/>
</dbReference>
<dbReference type="GO" id="GO:0016787">
    <property type="term" value="F:hydrolase activity"/>
    <property type="evidence" value="ECO:0007669"/>
    <property type="project" value="InterPro"/>
</dbReference>
<feature type="compositionally biased region" description="Basic and acidic residues" evidence="1">
    <location>
        <begin position="310"/>
        <end position="327"/>
    </location>
</feature>
<feature type="domain" description="Helicase ATP-binding" evidence="2">
    <location>
        <begin position="1654"/>
        <end position="1893"/>
    </location>
</feature>
<dbReference type="SUPFAM" id="SSF53335">
    <property type="entry name" value="S-adenosyl-L-methionine-dependent methyltransferases"/>
    <property type="match status" value="1"/>
</dbReference>
<dbReference type="SUPFAM" id="SSF52540">
    <property type="entry name" value="P-loop containing nucleoside triphosphate hydrolases"/>
    <property type="match status" value="2"/>
</dbReference>
<feature type="compositionally biased region" description="Basic and acidic residues" evidence="1">
    <location>
        <begin position="343"/>
        <end position="359"/>
    </location>
</feature>
<evidence type="ECO:0000313" key="3">
    <source>
        <dbReference type="EMBL" id="RGN01813.1"/>
    </source>
</evidence>
<feature type="compositionally biased region" description="Polar residues" evidence="1">
    <location>
        <begin position="262"/>
        <end position="272"/>
    </location>
</feature>
<comment type="caution">
    <text evidence="3">The sequence shown here is derived from an EMBL/GenBank/DDBJ whole genome shotgun (WGS) entry which is preliminary data.</text>
</comment>
<name>A0A3E5A188_9FIRM</name>
<evidence type="ECO:0000256" key="1">
    <source>
        <dbReference type="SAM" id="MobiDB-lite"/>
    </source>
</evidence>
<protein>
    <submittedName>
        <fullName evidence="3">DNA methylase</fullName>
    </submittedName>
</protein>
<feature type="region of interest" description="Disordered" evidence="1">
    <location>
        <begin position="742"/>
        <end position="772"/>
    </location>
</feature>
<dbReference type="GO" id="GO:0008168">
    <property type="term" value="F:methyltransferase activity"/>
    <property type="evidence" value="ECO:0007669"/>
    <property type="project" value="UniProtKB-KW"/>
</dbReference>
<feature type="compositionally biased region" description="Basic and acidic residues" evidence="1">
    <location>
        <begin position="273"/>
        <end position="287"/>
    </location>
</feature>
<dbReference type="EMBL" id="QSUB01000013">
    <property type="protein sequence ID" value="RGN01813.1"/>
    <property type="molecule type" value="Genomic_DNA"/>
</dbReference>
<dbReference type="InterPro" id="IPR014001">
    <property type="entry name" value="Helicase_ATP-bd"/>
</dbReference>
<dbReference type="InterPro" id="IPR052933">
    <property type="entry name" value="DNA_Protect_Modify"/>
</dbReference>
<dbReference type="Proteomes" id="UP000261222">
    <property type="component" value="Unassembled WGS sequence"/>
</dbReference>
<feature type="region of interest" description="Disordered" evidence="1">
    <location>
        <begin position="254"/>
        <end position="404"/>
    </location>
</feature>
<keyword evidence="3" id="KW-0489">Methyltransferase</keyword>
<dbReference type="Pfam" id="PF04851">
    <property type="entry name" value="ResIII"/>
    <property type="match status" value="1"/>
</dbReference>
<dbReference type="SMART" id="SM00487">
    <property type="entry name" value="DEXDc"/>
    <property type="match status" value="1"/>
</dbReference>
<dbReference type="GO" id="GO:0003677">
    <property type="term" value="F:DNA binding"/>
    <property type="evidence" value="ECO:0007669"/>
    <property type="project" value="InterPro"/>
</dbReference>
<dbReference type="PRINTS" id="PR00507">
    <property type="entry name" value="N12N6MTFRASE"/>
</dbReference>
<dbReference type="CDD" id="cd02440">
    <property type="entry name" value="AdoMet_MTases"/>
    <property type="match status" value="1"/>
</dbReference>
<reference evidence="3 4" key="1">
    <citation type="submission" date="2018-08" db="EMBL/GenBank/DDBJ databases">
        <title>A genome reference for cultivated species of the human gut microbiota.</title>
        <authorList>
            <person name="Zou Y."/>
            <person name="Xue W."/>
            <person name="Luo G."/>
        </authorList>
    </citation>
    <scope>NUCLEOTIDE SEQUENCE [LARGE SCALE GENOMIC DNA]</scope>
    <source>
        <strain evidence="3 4">OM06-11AA</strain>
    </source>
</reference>
<organism evidence="3 4">
    <name type="scientific">Blautia obeum</name>
    <dbReference type="NCBI Taxonomy" id="40520"/>
    <lineage>
        <taxon>Bacteria</taxon>
        <taxon>Bacillati</taxon>
        <taxon>Bacillota</taxon>
        <taxon>Clostridia</taxon>
        <taxon>Lachnospirales</taxon>
        <taxon>Lachnospiraceae</taxon>
        <taxon>Blautia</taxon>
    </lineage>
</organism>
<sequence>MSKLQDIRNLVQEHAVSVSSSPGNWMDYMDTASRLYRYSFSDQLLIHAQRPDATACASLELWNEKMLRWVNRGARGIALFDETWQNTKLRYVFDISDTHMVAGGRSPYLWQMQEQQREEILTHLAEVYALEEKDTATLQDALMAVAREMVSDNLEEYLDGLEYATEGTYLEDLDEVTIRSDFRQLATDSVYYLLSRRCGLDPMELLEEEDFMHITDYNHLSVLTFLGNAASQLSESILIDIGKTVHKISLEEARKEVENSNERNYNNFTTLMRETKSQDAEAKKEENIENEGGTDYGTDISSQGRLPVSESDRRRGRSDDREIRDAAEEISEGTQEQPLSEPVPDREAEQPSGTDRESSTGENGQPDGEITGEESGTGQGSRSDGMDGTHERTDGNSGREHLDGIGIQLVEDTREDGLSKAEEEVASALSLPEYPTANEQRRQIEERAAALYAGEIPIPESVVDEILRTGGNRAGSQLRIIYNFMSEQAPEEYTEFVKREYRKGGKGFQIDGNEYSVWFDETGMQIAVGHTVTDQILDKAFLSWEDVSGRIHQLLDQGEYAPQSVLDAARNNAVKEHAQALAYMKGDMAEGVAEIVFDEEDLPHLHSIYPEITDYLEEKLEDPQWLSELNERLDALAEAYEENHSIMRFHHYNPINISKQFQKFADEVIPYQARDGFAWKDHPMFITQDEIDVFLTGGGAYSQGRLAEPSGHQMTMFDFLDTKAVTEPTVVDMSDVEEIEEEEVTAKENIPENQEQEITETSEGQEQKESEEEITVKTAEELAESWDEGVFEYQGYHFEAVGVLPEGIEGKDLVAQTRSNTELHLSTYHTEDFPKYSYDDFYAVSNAPTADVFRCLETGRNYIPGENELFGYEGEFQPYLKPEAEKIVTEPHNFRIQDNDLGAGGPKAKYKANMEAIHLLQTLEKEERLATPEEQEILSRYVGWGGIPQAFEESNSSWANEYLELKNTLSPEEYSAARASTLNAFYTSPTVIRSMYEVLENMGLKQGNILEPSCGVGNFMGLIPESMSKTNMYGVELDPVSGRIAKQLYQKNKIAVQGFEETSYPDSFFDCVIGNVPFGAYQVSDRRYDRHHFMIHDYFIAKSLDLIRPGGVVAVVTSSGTMDKQNPAVRQYIANRAELLGAIRLPNNAFQRNANTSVVSDILFFQKRDRASIEEPEWLNLKETPEGYSVNAYFAEHPEMVLGEFTTESTQYGKQEVTVKPKEGIILEEQLKEAVQNIHGTITELELSDTELEEDVVSIPADPEVKNFSFTVVDDEVYYRENSVMNRMELPAMTAERVKGMVKIRDITNELIQCQMEEGSDEQITKLQEKLNEEYDTFTAKYGLLSSNANKRAFSQDSSYCLLTSLEFLDDKGELKRKADIFTKRTIRRAETVTSVDTASEALAVSIGERAGVDLSYMAQLSGKTEAELTEELAGVIFKNPISEKWEPSDEYLSGNVREKLQIAKQFAEDHPEYQVNVQYLEQVQPKDLDASEIEARLGATWISEDYITRFMAETFHTPRYYVGSKVKVQYAEVTGQWNVMGKNVDSYGNALVTSTYGTQRANAYRLLEDALNLRDTKIYDTVQDADGEHRELNRKETMLAQQKQELIKEEFKEWIFKDLHRREDLCKIYNERFNSIRPREYDGSHIQFVGMNPEITLMPHQKNAVAHVLYGNNTLLAHCVGAGKTFQMIAAGMESKRLGLSQKNLYVVPNHLTEQWGSDFLRLYPGANILVATKKDFEPANRKRFCSRIATGDYDAVIIGHTQFEKIPLSRERQIAMLEDQIADITFSIEEAAHQAGQNYTIKQLEKTKKSLQARMKKLNDQTRKDDVVTFEQLGVDRLFVDESHSFKNLFLYTKMRNVAGISQTDAQKSSDMFMKCRYMDELTGGRGITFATGTPVSNSMTELYTIMRYLQYDTLMRMGMGHFDSWAATFGETVTAIELSPEGTGYRAKTRFARFFNLPELISIFKEAADIQTSDMLNLPVPEAEFINEVLKPSEEQQEMVSAFSERAEEVRAGLVNPTVDNMLKITNDGRKCALDQRLLNELLPDAEKSKVNTCVENAFQVWDEGKADRTTQLIFCDLSTPKGDGTFNVYDDVRNKLVARGIPKEEIAFIHEYNTEAKKAELFAKVRAGQVRILMGSTPKLGAGTNVQDRLIALHHLDCPWKPSDVGRILRTFKIKKNVEVTDNGKIII</sequence>
<dbReference type="InterPro" id="IPR006935">
    <property type="entry name" value="Helicase/UvrB_N"/>
</dbReference>
<dbReference type="Gene3D" id="3.40.50.300">
    <property type="entry name" value="P-loop containing nucleotide triphosphate hydrolases"/>
    <property type="match status" value="1"/>
</dbReference>
<gene>
    <name evidence="3" type="ORF">DXB81_17230</name>
</gene>
<dbReference type="InterPro" id="IPR029063">
    <property type="entry name" value="SAM-dependent_MTases_sf"/>
</dbReference>
<dbReference type="PANTHER" id="PTHR41313">
    <property type="entry name" value="ADENINE-SPECIFIC METHYLTRANSFERASE"/>
    <property type="match status" value="1"/>
</dbReference>
<dbReference type="GO" id="GO:0005524">
    <property type="term" value="F:ATP binding"/>
    <property type="evidence" value="ECO:0007669"/>
    <property type="project" value="InterPro"/>
</dbReference>
<dbReference type="PANTHER" id="PTHR41313:SF1">
    <property type="entry name" value="DNA METHYLASE ADENINE-SPECIFIC DOMAIN-CONTAINING PROTEIN"/>
    <property type="match status" value="1"/>
</dbReference>
<dbReference type="GO" id="GO:0032259">
    <property type="term" value="P:methylation"/>
    <property type="evidence" value="ECO:0007669"/>
    <property type="project" value="UniProtKB-KW"/>
</dbReference>
<accession>A0A3E5A188</accession>